<evidence type="ECO:0000259" key="2">
    <source>
        <dbReference type="SMART" id="SM00382"/>
    </source>
</evidence>
<dbReference type="EMBL" id="JZEY01000054">
    <property type="protein sequence ID" value="KKB08798.1"/>
    <property type="molecule type" value="Genomic_DNA"/>
</dbReference>
<sequence length="356" mass="39621">MLNLELLKNIDGMYPDDIAKILTTQDPEKKRILTVIGTKVIEYSQYNEAWDWLEDVLNEAGTGMEATAGLLYGPSGVGKTTVLRQFVGHYGGPFKTPSGIKRPVVRVSTPANPTLPNMLKAMVLALGAEEASSDNVTDLKSVLLRQMSQQQVKLLIFDEFTHVVEDRTERFASKAVRGLKELLGENICQCVFAGTEQLASLHDIYKQFRRRSGGDLPMLPFDWNDAGDKKEWTEIMEGLQGELPLPCASPLGDAAMAKKMHLATDGLLDHVMKLLFRATSYAYDDGKEAVDDPSLSSAFEVLRRGDRRRANPFGPSSRRRRELTFRKDVAATDVHPHADDVTNLRSAKQKLPDFAK</sequence>
<feature type="compositionally biased region" description="Basic and acidic residues" evidence="1">
    <location>
        <begin position="322"/>
        <end position="342"/>
    </location>
</feature>
<feature type="region of interest" description="Disordered" evidence="1">
    <location>
        <begin position="308"/>
        <end position="356"/>
    </location>
</feature>
<dbReference type="InterPro" id="IPR027417">
    <property type="entry name" value="P-loop_NTPase"/>
</dbReference>
<reference evidence="3 4" key="1">
    <citation type="submission" date="2015-03" db="EMBL/GenBank/DDBJ databases">
        <authorList>
            <person name="Hassan Y."/>
            <person name="Lepp D."/>
            <person name="Li X.-Z."/>
            <person name="Zhou T."/>
        </authorList>
    </citation>
    <scope>NUCLEOTIDE SEQUENCE [LARGE SCALE GENOMIC DNA]</scope>
    <source>
        <strain evidence="3 4">IPL18</strain>
    </source>
</reference>
<protein>
    <recommendedName>
        <fullName evidence="2">AAA+ ATPase domain-containing protein</fullName>
    </recommendedName>
</protein>
<dbReference type="AlphaFoldDB" id="A0A0F5FJ21"/>
<name>A0A0F5FJ21_9HYPH</name>
<comment type="caution">
    <text evidence="3">The sequence shown here is derived from an EMBL/GenBank/DDBJ whole genome shotgun (WGS) entry which is preliminary data.</text>
</comment>
<evidence type="ECO:0000313" key="4">
    <source>
        <dbReference type="Proteomes" id="UP000033649"/>
    </source>
</evidence>
<dbReference type="RefSeq" id="WP_046103487.1">
    <property type="nucleotide sequence ID" value="NZ_JZEY01000054.1"/>
</dbReference>
<organism evidence="3 4">
    <name type="scientific">Devosia chinhatensis</name>
    <dbReference type="NCBI Taxonomy" id="429727"/>
    <lineage>
        <taxon>Bacteria</taxon>
        <taxon>Pseudomonadati</taxon>
        <taxon>Pseudomonadota</taxon>
        <taxon>Alphaproteobacteria</taxon>
        <taxon>Hyphomicrobiales</taxon>
        <taxon>Devosiaceae</taxon>
        <taxon>Devosia</taxon>
    </lineage>
</organism>
<dbReference type="Gene3D" id="3.40.50.300">
    <property type="entry name" value="P-loop containing nucleotide triphosphate hydrolases"/>
    <property type="match status" value="1"/>
</dbReference>
<dbReference type="InterPro" id="IPR003593">
    <property type="entry name" value="AAA+_ATPase"/>
</dbReference>
<evidence type="ECO:0000313" key="3">
    <source>
        <dbReference type="EMBL" id="KKB08798.1"/>
    </source>
</evidence>
<proteinExistence type="predicted"/>
<dbReference type="Pfam" id="PF05621">
    <property type="entry name" value="TniB"/>
    <property type="match status" value="1"/>
</dbReference>
<dbReference type="STRING" id="429727.VE26_01625"/>
<dbReference type="PATRIC" id="fig|429727.3.peg.346"/>
<evidence type="ECO:0000256" key="1">
    <source>
        <dbReference type="SAM" id="MobiDB-lite"/>
    </source>
</evidence>
<dbReference type="SUPFAM" id="SSF52540">
    <property type="entry name" value="P-loop containing nucleoside triphosphate hydrolases"/>
    <property type="match status" value="1"/>
</dbReference>
<dbReference type="SMART" id="SM00382">
    <property type="entry name" value="AAA"/>
    <property type="match status" value="1"/>
</dbReference>
<keyword evidence="4" id="KW-1185">Reference proteome</keyword>
<dbReference type="OrthoDB" id="14765at2"/>
<dbReference type="Proteomes" id="UP000033649">
    <property type="component" value="Unassembled WGS sequence"/>
</dbReference>
<accession>A0A0F5FJ21</accession>
<feature type="domain" description="AAA+ ATPase" evidence="2">
    <location>
        <begin position="65"/>
        <end position="222"/>
    </location>
</feature>
<gene>
    <name evidence="3" type="ORF">VE26_01625</name>
</gene>
<dbReference type="InterPro" id="IPR008868">
    <property type="entry name" value="TniB"/>
</dbReference>